<dbReference type="GO" id="GO:0030313">
    <property type="term" value="C:cell envelope"/>
    <property type="evidence" value="ECO:0007669"/>
    <property type="project" value="UniProtKB-SubCell"/>
</dbReference>
<dbReference type="InterPro" id="IPR039424">
    <property type="entry name" value="SBP_5"/>
</dbReference>
<dbReference type="Pfam" id="PF00496">
    <property type="entry name" value="SBP_bac_5"/>
    <property type="match status" value="1"/>
</dbReference>
<name>A0A0Q9Y3E7_9BACI</name>
<evidence type="ECO:0000256" key="2">
    <source>
        <dbReference type="ARBA" id="ARBA00005695"/>
    </source>
</evidence>
<keyword evidence="4" id="KW-0732">Signal</keyword>
<dbReference type="AlphaFoldDB" id="A0A0Q9Y3E7"/>
<evidence type="ECO:0000313" key="7">
    <source>
        <dbReference type="Proteomes" id="UP000053881"/>
    </source>
</evidence>
<dbReference type="EMBL" id="LGPB01000117">
    <property type="protein sequence ID" value="KRG11650.1"/>
    <property type="molecule type" value="Genomic_DNA"/>
</dbReference>
<dbReference type="Gene3D" id="3.40.190.10">
    <property type="entry name" value="Periplasmic binding protein-like II"/>
    <property type="match status" value="1"/>
</dbReference>
<accession>A0A0Q9Y3E7</accession>
<evidence type="ECO:0000256" key="3">
    <source>
        <dbReference type="ARBA" id="ARBA00022448"/>
    </source>
</evidence>
<organism evidence="6 7">
    <name type="scientific">Lederbergia galactosidilytica</name>
    <dbReference type="NCBI Taxonomy" id="217031"/>
    <lineage>
        <taxon>Bacteria</taxon>
        <taxon>Bacillati</taxon>
        <taxon>Bacillota</taxon>
        <taxon>Bacilli</taxon>
        <taxon>Bacillales</taxon>
        <taxon>Bacillaceae</taxon>
        <taxon>Lederbergia</taxon>
    </lineage>
</organism>
<dbReference type="Gene3D" id="3.10.105.10">
    <property type="entry name" value="Dipeptide-binding Protein, Domain 3"/>
    <property type="match status" value="1"/>
</dbReference>
<dbReference type="SUPFAM" id="SSF53850">
    <property type="entry name" value="Periplasmic binding protein-like II"/>
    <property type="match status" value="1"/>
</dbReference>
<dbReference type="GO" id="GO:0015833">
    <property type="term" value="P:peptide transport"/>
    <property type="evidence" value="ECO:0007669"/>
    <property type="project" value="TreeGrafter"/>
</dbReference>
<reference evidence="6 7" key="1">
    <citation type="submission" date="2015-06" db="EMBL/GenBank/DDBJ databases">
        <title>Genome sequencing project of Bacillus galactosidilyticus PL133.</title>
        <authorList>
            <person name="Gaiero J."/>
            <person name="Nicol R."/>
            <person name="Habash M."/>
        </authorList>
    </citation>
    <scope>NUCLEOTIDE SEQUENCE [LARGE SCALE GENOMIC DNA]</scope>
    <source>
        <strain evidence="6 7">PL133</strain>
    </source>
</reference>
<evidence type="ECO:0000313" key="6">
    <source>
        <dbReference type="EMBL" id="KRG11650.1"/>
    </source>
</evidence>
<gene>
    <name evidence="6" type="ORF">ACA29_15980</name>
</gene>
<dbReference type="PATRIC" id="fig|217031.4.peg.5433"/>
<dbReference type="InterPro" id="IPR000914">
    <property type="entry name" value="SBP_5_dom"/>
</dbReference>
<dbReference type="PANTHER" id="PTHR30290:SF10">
    <property type="entry name" value="PERIPLASMIC OLIGOPEPTIDE-BINDING PROTEIN-RELATED"/>
    <property type="match status" value="1"/>
</dbReference>
<comment type="similarity">
    <text evidence="2">Belongs to the bacterial solute-binding protein 5 family.</text>
</comment>
<evidence type="ECO:0000259" key="5">
    <source>
        <dbReference type="Pfam" id="PF00496"/>
    </source>
</evidence>
<proteinExistence type="inferred from homology"/>
<dbReference type="Proteomes" id="UP000053881">
    <property type="component" value="Unassembled WGS sequence"/>
</dbReference>
<protein>
    <recommendedName>
        <fullName evidence="5">Solute-binding protein family 5 domain-containing protein</fullName>
    </recommendedName>
</protein>
<evidence type="ECO:0000256" key="1">
    <source>
        <dbReference type="ARBA" id="ARBA00004196"/>
    </source>
</evidence>
<evidence type="ECO:0000256" key="4">
    <source>
        <dbReference type="ARBA" id="ARBA00022729"/>
    </source>
</evidence>
<feature type="domain" description="Solute-binding protein family 5" evidence="5">
    <location>
        <begin position="95"/>
        <end position="398"/>
    </location>
</feature>
<sequence length="400" mass="45531">MATIIRKIYVGALILLTVIILSSCSSSRANSGEAVMQWSGSWPRPPLFQGNYFANGGIGEATNFVFEGLVQNVRISNEQHLRLAESIDFYDEYAEVKLVEDAVWHDGEPLTSKDIWAFYMLNNGAEVTQYMKEIELVDEKTLRIYWLQPQANEIVLSFLLGQDKQATIPYHIYRKYVDRAAELLEQASAYTEEEQLLKKGKFGLKIDDDLQNKLDENWQEFLVAGPELPIGTGPFTISRVTSSDMLLEKFPHYYLAEKIKFDKVTIKNPGTEGAAGFALLRSGQIDYFDGTPPQDILESLLAANKDLVHFKMLDPASVGILYNQDRPPFDQKEFRQAITYAIDRSKAREVGNVYGREPRTSITGLVPSDKENWLKPEVIEDMRDYSYNPEKAEEILEKKI</sequence>
<comment type="caution">
    <text evidence="6">The sequence shown here is derived from an EMBL/GenBank/DDBJ whole genome shotgun (WGS) entry which is preliminary data.</text>
</comment>
<comment type="subcellular location">
    <subcellularLocation>
        <location evidence="1">Cell envelope</location>
    </subcellularLocation>
</comment>
<keyword evidence="3" id="KW-0813">Transport</keyword>
<dbReference type="PROSITE" id="PS51257">
    <property type="entry name" value="PROKAR_LIPOPROTEIN"/>
    <property type="match status" value="1"/>
</dbReference>
<dbReference type="PANTHER" id="PTHR30290">
    <property type="entry name" value="PERIPLASMIC BINDING COMPONENT OF ABC TRANSPORTER"/>
    <property type="match status" value="1"/>
</dbReference>
<dbReference type="GO" id="GO:1904680">
    <property type="term" value="F:peptide transmembrane transporter activity"/>
    <property type="evidence" value="ECO:0007669"/>
    <property type="project" value="TreeGrafter"/>
</dbReference>